<keyword evidence="4" id="KW-1185">Reference proteome</keyword>
<dbReference type="Proteomes" id="UP001145087">
    <property type="component" value="Unassembled WGS sequence"/>
</dbReference>
<reference evidence="3" key="1">
    <citation type="submission" date="2022-11" db="EMBL/GenBank/DDBJ databases">
        <title>Marilongibacter aestuarii gen. nov., sp. nov., isolated from tidal flat sediment.</title>
        <authorList>
            <person name="Jiayan W."/>
        </authorList>
    </citation>
    <scope>NUCLEOTIDE SEQUENCE</scope>
    <source>
        <strain evidence="3">Z1-6</strain>
    </source>
</reference>
<evidence type="ECO:0000256" key="1">
    <source>
        <dbReference type="ARBA" id="ARBA00022729"/>
    </source>
</evidence>
<dbReference type="Gene3D" id="3.90.10.10">
    <property type="entry name" value="Cytochrome C3"/>
    <property type="match status" value="6"/>
</dbReference>
<feature type="signal peptide" evidence="2">
    <location>
        <begin position="1"/>
        <end position="22"/>
    </location>
</feature>
<sequence>MRKGLRYCLFVLFLISTLQVFSQLSPGELSSAHAHLEGMKNCTSCHILGEKETTSKCLECHTEIQQLINKKEGYHASTEVNGKKCAECHGEHFGRDFQITRFDKESFDHNLTGYQLEGKHRKITCVDCHKSALIQEKISQKKGETFLGLGTECLACHTDFHQNTLSANCTSCHNQNTFRPATGFNHSTTKFALIGKHKALECAACHKTSQKTGKEFQQFAGIEFESCTSCHKDVHENKFGNDCRKCHNEFSFNEVKSISRFNHNQTDFPLLGKHQSVNCKTCHKTSLTKALKHTRCTDCHSDYHEQQFVKKGISPDCKECHTVKGFSPSNFTIEEHKRTHFPLEGSHTATPCFVCHKTENRWNFANKGTRCIDCHENFHKDVLAVKYLPENDCKSCHSTSVWSEIQFDHNQTKFKLEGKHKEINCRNCHFSDQNQTLTQQFTNLSPSCEDCHEDTHFKQFEVNKRTECRRCHTSSNWKPEEFNHSNARFKLDGEHVGLDCVQCHKPTDGLIHNYIIYKFEDITCAACH</sequence>
<evidence type="ECO:0000313" key="3">
    <source>
        <dbReference type="EMBL" id="MCY1721078.1"/>
    </source>
</evidence>
<evidence type="ECO:0008006" key="5">
    <source>
        <dbReference type="Google" id="ProtNLM"/>
    </source>
</evidence>
<evidence type="ECO:0000256" key="2">
    <source>
        <dbReference type="SAM" id="SignalP"/>
    </source>
</evidence>
<comment type="caution">
    <text evidence="3">The sequence shown here is derived from an EMBL/GenBank/DDBJ whole genome shotgun (WGS) entry which is preliminary data.</text>
</comment>
<protein>
    <recommendedName>
        <fullName evidence="5">Cytochrome C</fullName>
    </recommendedName>
</protein>
<evidence type="ECO:0000313" key="4">
    <source>
        <dbReference type="Proteomes" id="UP001145087"/>
    </source>
</evidence>
<dbReference type="AlphaFoldDB" id="A0A9X3J644"/>
<feature type="chain" id="PRO_5040987396" description="Cytochrome C" evidence="2">
    <location>
        <begin position="23"/>
        <end position="528"/>
    </location>
</feature>
<dbReference type="InterPro" id="IPR051829">
    <property type="entry name" value="Multiheme_Cytochr_ET"/>
</dbReference>
<dbReference type="SUPFAM" id="SSF48695">
    <property type="entry name" value="Multiheme cytochromes"/>
    <property type="match status" value="3"/>
</dbReference>
<keyword evidence="1 2" id="KW-0732">Signal</keyword>
<dbReference type="RefSeq" id="WP_343333412.1">
    <property type="nucleotide sequence ID" value="NZ_JAPOHD010000027.1"/>
</dbReference>
<organism evidence="3 4">
    <name type="scientific">Draconibacterium aestuarii</name>
    <dbReference type="NCBI Taxonomy" id="2998507"/>
    <lineage>
        <taxon>Bacteria</taxon>
        <taxon>Pseudomonadati</taxon>
        <taxon>Bacteroidota</taxon>
        <taxon>Bacteroidia</taxon>
        <taxon>Marinilabiliales</taxon>
        <taxon>Prolixibacteraceae</taxon>
        <taxon>Draconibacterium</taxon>
    </lineage>
</organism>
<dbReference type="CDD" id="cd08168">
    <property type="entry name" value="Cytochrom_C3"/>
    <property type="match status" value="1"/>
</dbReference>
<gene>
    <name evidence="3" type="ORF">OU798_12040</name>
</gene>
<dbReference type="EMBL" id="JAPOHD010000027">
    <property type="protein sequence ID" value="MCY1721078.1"/>
    <property type="molecule type" value="Genomic_DNA"/>
</dbReference>
<proteinExistence type="predicted"/>
<name>A0A9X3J644_9BACT</name>
<dbReference type="InterPro" id="IPR036280">
    <property type="entry name" value="Multihaem_cyt_sf"/>
</dbReference>
<accession>A0A9X3J644</accession>
<dbReference type="PANTHER" id="PTHR35038">
    <property type="entry name" value="DISSIMILATORY SULFITE REDUCTASE SIRA"/>
    <property type="match status" value="1"/>
</dbReference>